<feature type="transmembrane region" description="Helical" evidence="3">
    <location>
        <begin position="6"/>
        <end position="27"/>
    </location>
</feature>
<dbReference type="SUPFAM" id="SSF56300">
    <property type="entry name" value="Metallo-dependent phosphatases"/>
    <property type="match status" value="1"/>
</dbReference>
<evidence type="ECO:0000313" key="6">
    <source>
        <dbReference type="Proteomes" id="UP001218246"/>
    </source>
</evidence>
<dbReference type="InterPro" id="IPR051158">
    <property type="entry name" value="Metallophosphoesterase_sf"/>
</dbReference>
<comment type="caution">
    <text evidence="5">The sequence shown here is derived from an EMBL/GenBank/DDBJ whole genome shotgun (WGS) entry which is preliminary data.</text>
</comment>
<reference evidence="5 6" key="1">
    <citation type="submission" date="2023-04" db="EMBL/GenBank/DDBJ databases">
        <title>Ectobacillus antri isolated from activated sludge.</title>
        <authorList>
            <person name="Yan P."/>
            <person name="Liu X."/>
        </authorList>
    </citation>
    <scope>NUCLEOTIDE SEQUENCE [LARGE SCALE GENOMIC DNA]</scope>
    <source>
        <strain evidence="5 6">C18H</strain>
    </source>
</reference>
<dbReference type="PANTHER" id="PTHR31302">
    <property type="entry name" value="TRANSMEMBRANE PROTEIN WITH METALLOPHOSPHOESTERASE DOMAIN-RELATED"/>
    <property type="match status" value="1"/>
</dbReference>
<evidence type="ECO:0000256" key="1">
    <source>
        <dbReference type="ARBA" id="ARBA00022723"/>
    </source>
</evidence>
<sequence length="270" mass="29725">MLKKRWLYIGIVALLVVVFCYIQNNLLTITKLNVRSEKLPSAFDGYTIVHLSDLHSKDFGKALPEKIEKEKPDIIVFTGDLVDARRYEEEVSLTLMKRLVAIAPTYFVTGNHEWSSGQFAALEVKLRDAGVQVLRNEAMQLTRAAASIRLLGIDDPLGSYDEGNTVASAITSAAPENAFTLLLSHRPEWFSVYVNLGVDVVFSGHAHGGQVRIPFVGGLIAPNQGWLPAYTAGAHQNGATTMIVSRGLGNSVIPQRVFNRPEIVVVTLRR</sequence>
<name>A0ABT6H6U0_9BACI</name>
<evidence type="ECO:0000313" key="5">
    <source>
        <dbReference type="EMBL" id="MDG5754765.1"/>
    </source>
</evidence>
<proteinExistence type="predicted"/>
<dbReference type="RefSeq" id="WP_278018429.1">
    <property type="nucleotide sequence ID" value="NZ_JARRRY010000012.1"/>
</dbReference>
<dbReference type="Proteomes" id="UP001218246">
    <property type="component" value="Unassembled WGS sequence"/>
</dbReference>
<dbReference type="InterPro" id="IPR004843">
    <property type="entry name" value="Calcineurin-like_PHP"/>
</dbReference>
<gene>
    <name evidence="5" type="ORF">P6P90_12385</name>
</gene>
<keyword evidence="1" id="KW-0479">Metal-binding</keyword>
<feature type="domain" description="Calcineurin-like phosphoesterase" evidence="4">
    <location>
        <begin position="47"/>
        <end position="208"/>
    </location>
</feature>
<dbReference type="CDD" id="cd07385">
    <property type="entry name" value="MPP_YkuE_C"/>
    <property type="match status" value="1"/>
</dbReference>
<dbReference type="InterPro" id="IPR029052">
    <property type="entry name" value="Metallo-depent_PP-like"/>
</dbReference>
<accession>A0ABT6H6U0</accession>
<keyword evidence="6" id="KW-1185">Reference proteome</keyword>
<dbReference type="Gene3D" id="3.60.21.10">
    <property type="match status" value="1"/>
</dbReference>
<keyword evidence="3" id="KW-0812">Transmembrane</keyword>
<dbReference type="Pfam" id="PF00149">
    <property type="entry name" value="Metallophos"/>
    <property type="match status" value="1"/>
</dbReference>
<evidence type="ECO:0000256" key="2">
    <source>
        <dbReference type="ARBA" id="ARBA00022801"/>
    </source>
</evidence>
<keyword evidence="3" id="KW-0472">Membrane</keyword>
<dbReference type="PANTHER" id="PTHR31302:SF31">
    <property type="entry name" value="PHOSPHODIESTERASE YAEI"/>
    <property type="match status" value="1"/>
</dbReference>
<evidence type="ECO:0000259" key="4">
    <source>
        <dbReference type="Pfam" id="PF00149"/>
    </source>
</evidence>
<keyword evidence="2" id="KW-0378">Hydrolase</keyword>
<organism evidence="5 6">
    <name type="scientific">Ectobacillus antri</name>
    <dbReference type="NCBI Taxonomy" id="2486280"/>
    <lineage>
        <taxon>Bacteria</taxon>
        <taxon>Bacillati</taxon>
        <taxon>Bacillota</taxon>
        <taxon>Bacilli</taxon>
        <taxon>Bacillales</taxon>
        <taxon>Bacillaceae</taxon>
        <taxon>Ectobacillus</taxon>
    </lineage>
</organism>
<dbReference type="EMBL" id="JARULN010000012">
    <property type="protein sequence ID" value="MDG5754765.1"/>
    <property type="molecule type" value="Genomic_DNA"/>
</dbReference>
<keyword evidence="3" id="KW-1133">Transmembrane helix</keyword>
<protein>
    <submittedName>
        <fullName evidence="5">Metallophosphoesterase</fullName>
    </submittedName>
</protein>
<evidence type="ECO:0000256" key="3">
    <source>
        <dbReference type="SAM" id="Phobius"/>
    </source>
</evidence>